<keyword evidence="2" id="KW-1185">Reference proteome</keyword>
<dbReference type="AlphaFoldDB" id="A0ABD3CE96"/>
<dbReference type="Proteomes" id="UP001632038">
    <property type="component" value="Unassembled WGS sequence"/>
</dbReference>
<accession>A0ABD3CE96</accession>
<dbReference type="InterPro" id="IPR052343">
    <property type="entry name" value="Retrotransposon-Effector_Assoc"/>
</dbReference>
<gene>
    <name evidence="1" type="ORF">CASFOL_028247</name>
</gene>
<comment type="caution">
    <text evidence="1">The sequence shown here is derived from an EMBL/GenBank/DDBJ whole genome shotgun (WGS) entry which is preliminary data.</text>
</comment>
<dbReference type="PANTHER" id="PTHR46890">
    <property type="entry name" value="NON-LTR RETROLELEMENT REVERSE TRANSCRIPTASE-LIKE PROTEIN-RELATED"/>
    <property type="match status" value="1"/>
</dbReference>
<organism evidence="1 2">
    <name type="scientific">Castilleja foliolosa</name>
    <dbReference type="NCBI Taxonomy" id="1961234"/>
    <lineage>
        <taxon>Eukaryota</taxon>
        <taxon>Viridiplantae</taxon>
        <taxon>Streptophyta</taxon>
        <taxon>Embryophyta</taxon>
        <taxon>Tracheophyta</taxon>
        <taxon>Spermatophyta</taxon>
        <taxon>Magnoliopsida</taxon>
        <taxon>eudicotyledons</taxon>
        <taxon>Gunneridae</taxon>
        <taxon>Pentapetalae</taxon>
        <taxon>asterids</taxon>
        <taxon>lamiids</taxon>
        <taxon>Lamiales</taxon>
        <taxon>Orobanchaceae</taxon>
        <taxon>Pedicularideae</taxon>
        <taxon>Castillejinae</taxon>
        <taxon>Castilleja</taxon>
    </lineage>
</organism>
<evidence type="ECO:0000313" key="1">
    <source>
        <dbReference type="EMBL" id="KAL3627832.1"/>
    </source>
</evidence>
<evidence type="ECO:0000313" key="2">
    <source>
        <dbReference type="Proteomes" id="UP001632038"/>
    </source>
</evidence>
<proteinExistence type="predicted"/>
<dbReference type="PANTHER" id="PTHR46890:SF28">
    <property type="entry name" value="REVERSE TRANSCRIPTASE DOMAIN-CONTAINING PROTEIN"/>
    <property type="match status" value="1"/>
</dbReference>
<dbReference type="EMBL" id="JAVIJP010000038">
    <property type="protein sequence ID" value="KAL3627832.1"/>
    <property type="molecule type" value="Genomic_DNA"/>
</dbReference>
<reference evidence="2" key="1">
    <citation type="journal article" date="2024" name="IScience">
        <title>Strigolactones Initiate the Formation of Haustorium-like Structures in Castilleja.</title>
        <authorList>
            <person name="Buerger M."/>
            <person name="Peterson D."/>
            <person name="Chory J."/>
        </authorList>
    </citation>
    <scope>NUCLEOTIDE SEQUENCE [LARGE SCALE GENOMIC DNA]</scope>
</reference>
<sequence length="220" mass="25557">MESLNQQIELLECDLQKQWDDEPYMKIGQLKEQLHHNIRWEAQLLKQKSRIKWLQDGDNNTSFFHAVIKDRRNHNLISIFDMQGVVTNDHKIVGEMAVDYFKDLFTATPYHLEQKLFEDIPKKVSEADNRFLTELPSAEEIYQVVIDLSPDSAPGVDGFTGYFFVACWDIIAKDIINMVQGFYKGDKISKHNGTTCLILIPKIDKAMNLKDYRPISLSNF</sequence>
<protein>
    <submittedName>
        <fullName evidence="1">Uncharacterized protein</fullName>
    </submittedName>
</protein>
<name>A0ABD3CE96_9LAMI</name>